<dbReference type="Proteomes" id="UP000324222">
    <property type="component" value="Unassembled WGS sequence"/>
</dbReference>
<comment type="caution">
    <text evidence="1">The sequence shown here is derived from an EMBL/GenBank/DDBJ whole genome shotgun (WGS) entry which is preliminary data.</text>
</comment>
<name>A0A5B7FZ81_PORTR</name>
<accession>A0A5B7FZ81</accession>
<reference evidence="1 2" key="1">
    <citation type="submission" date="2019-05" db="EMBL/GenBank/DDBJ databases">
        <title>Another draft genome of Portunus trituberculatus and its Hox gene families provides insights of decapod evolution.</title>
        <authorList>
            <person name="Jeong J.-H."/>
            <person name="Song I."/>
            <person name="Kim S."/>
            <person name="Choi T."/>
            <person name="Kim D."/>
            <person name="Ryu S."/>
            <person name="Kim W."/>
        </authorList>
    </citation>
    <scope>NUCLEOTIDE SEQUENCE [LARGE SCALE GENOMIC DNA]</scope>
    <source>
        <tissue evidence="1">Muscle</tissue>
    </source>
</reference>
<keyword evidence="2" id="KW-1185">Reference proteome</keyword>
<evidence type="ECO:0000313" key="1">
    <source>
        <dbReference type="EMBL" id="MPC50926.1"/>
    </source>
</evidence>
<organism evidence="1 2">
    <name type="scientific">Portunus trituberculatus</name>
    <name type="common">Swimming crab</name>
    <name type="synonym">Neptunus trituberculatus</name>
    <dbReference type="NCBI Taxonomy" id="210409"/>
    <lineage>
        <taxon>Eukaryota</taxon>
        <taxon>Metazoa</taxon>
        <taxon>Ecdysozoa</taxon>
        <taxon>Arthropoda</taxon>
        <taxon>Crustacea</taxon>
        <taxon>Multicrustacea</taxon>
        <taxon>Malacostraca</taxon>
        <taxon>Eumalacostraca</taxon>
        <taxon>Eucarida</taxon>
        <taxon>Decapoda</taxon>
        <taxon>Pleocyemata</taxon>
        <taxon>Brachyura</taxon>
        <taxon>Eubrachyura</taxon>
        <taxon>Portunoidea</taxon>
        <taxon>Portunidae</taxon>
        <taxon>Portuninae</taxon>
        <taxon>Portunus</taxon>
    </lineage>
</organism>
<dbReference type="EMBL" id="VSRR010009810">
    <property type="protein sequence ID" value="MPC50926.1"/>
    <property type="molecule type" value="Genomic_DNA"/>
</dbReference>
<evidence type="ECO:0000313" key="2">
    <source>
        <dbReference type="Proteomes" id="UP000324222"/>
    </source>
</evidence>
<protein>
    <submittedName>
        <fullName evidence="1">Uncharacterized protein</fullName>
    </submittedName>
</protein>
<proteinExistence type="predicted"/>
<gene>
    <name evidence="1" type="ORF">E2C01_044759</name>
</gene>
<dbReference type="AlphaFoldDB" id="A0A5B7FZ81"/>
<sequence>MSTMMRFHIYSGYYLMVLYSFRNSCGGLK</sequence>